<keyword evidence="1" id="KW-0001">2Fe-2S</keyword>
<dbReference type="CDD" id="cd03469">
    <property type="entry name" value="Rieske_RO_Alpha_N"/>
    <property type="match status" value="1"/>
</dbReference>
<evidence type="ECO:0000259" key="6">
    <source>
        <dbReference type="PROSITE" id="PS51296"/>
    </source>
</evidence>
<dbReference type="PROSITE" id="PS51296">
    <property type="entry name" value="RIESKE"/>
    <property type="match status" value="1"/>
</dbReference>
<keyword evidence="3" id="KW-0560">Oxidoreductase</keyword>
<dbReference type="GO" id="GO:0046872">
    <property type="term" value="F:metal ion binding"/>
    <property type="evidence" value="ECO:0007669"/>
    <property type="project" value="UniProtKB-KW"/>
</dbReference>
<accession>A0A3B0XFA4</accession>
<organism evidence="7">
    <name type="scientific">hydrothermal vent metagenome</name>
    <dbReference type="NCBI Taxonomy" id="652676"/>
    <lineage>
        <taxon>unclassified sequences</taxon>
        <taxon>metagenomes</taxon>
        <taxon>ecological metagenomes</taxon>
    </lineage>
</organism>
<evidence type="ECO:0000256" key="3">
    <source>
        <dbReference type="ARBA" id="ARBA00023002"/>
    </source>
</evidence>
<dbReference type="SUPFAM" id="SSF50022">
    <property type="entry name" value="ISP domain"/>
    <property type="match status" value="1"/>
</dbReference>
<dbReference type="GO" id="GO:0051537">
    <property type="term" value="F:2 iron, 2 sulfur cluster binding"/>
    <property type="evidence" value="ECO:0007669"/>
    <property type="project" value="UniProtKB-KW"/>
</dbReference>
<dbReference type="PANTHER" id="PTHR21266:SF60">
    <property type="entry name" value="3-KETOSTEROID-9-ALPHA-MONOOXYGENASE, OXYGENASE COMPONENT"/>
    <property type="match status" value="1"/>
</dbReference>
<name>A0A3B0XFA4_9ZZZZ</name>
<reference evidence="7" key="1">
    <citation type="submission" date="2018-06" db="EMBL/GenBank/DDBJ databases">
        <authorList>
            <person name="Zhirakovskaya E."/>
        </authorList>
    </citation>
    <scope>NUCLEOTIDE SEQUENCE</scope>
</reference>
<protein>
    <recommendedName>
        <fullName evidence="6">Rieske domain-containing protein</fullName>
    </recommendedName>
</protein>
<proteinExistence type="predicted"/>
<sequence length="330" mass="38491">MTSEFEYTGWTVVASSKELKKKPLRVFYLEVPVVLFRGENHLWALKDQCPHRGVPLSMGQVCNDSIICPYHGWKFNGDGEQLDMPGNPCFSRSRRAIVQPYEVVEEAGLIWLRLNNSCVDHRYIPQIHSSYLFFTVSSSIKADIVDIAENFLDALHTHFIHSGVIRSGKKRRHNCAVTISNVEDGYQTTYIEEKQQSGIITRLFGRYILKSVGRIRYPGIIEIEYYSSKGIELSTVIYINKEQGEKCKLIMRSYLKKRKIPFFIQGLILYSFQYLAFMQDKRILEELYKSQKQDLLYKPIITQCDVMRPYIEKALRNEVFDVRVQQDLML</sequence>
<dbReference type="InterPro" id="IPR036922">
    <property type="entry name" value="Rieske_2Fe-2S_sf"/>
</dbReference>
<dbReference type="Pfam" id="PF00355">
    <property type="entry name" value="Rieske"/>
    <property type="match status" value="1"/>
</dbReference>
<dbReference type="InterPro" id="IPR017941">
    <property type="entry name" value="Rieske_2Fe-2S"/>
</dbReference>
<dbReference type="EMBL" id="UOFJ01000051">
    <property type="protein sequence ID" value="VAW61787.1"/>
    <property type="molecule type" value="Genomic_DNA"/>
</dbReference>
<evidence type="ECO:0000256" key="5">
    <source>
        <dbReference type="ARBA" id="ARBA00023014"/>
    </source>
</evidence>
<dbReference type="InterPro" id="IPR050584">
    <property type="entry name" value="Cholesterol_7-desaturase"/>
</dbReference>
<dbReference type="Gene3D" id="2.102.10.10">
    <property type="entry name" value="Rieske [2Fe-2S] iron-sulphur domain"/>
    <property type="match status" value="1"/>
</dbReference>
<evidence type="ECO:0000256" key="4">
    <source>
        <dbReference type="ARBA" id="ARBA00023004"/>
    </source>
</evidence>
<dbReference type="PANTHER" id="PTHR21266">
    <property type="entry name" value="IRON-SULFUR DOMAIN CONTAINING PROTEIN"/>
    <property type="match status" value="1"/>
</dbReference>
<dbReference type="SUPFAM" id="SSF55961">
    <property type="entry name" value="Bet v1-like"/>
    <property type="match status" value="1"/>
</dbReference>
<dbReference type="Gene3D" id="3.90.380.10">
    <property type="entry name" value="Naphthalene 1,2-dioxygenase Alpha Subunit, Chain A, domain 1"/>
    <property type="match status" value="1"/>
</dbReference>
<feature type="domain" description="Rieske" evidence="6">
    <location>
        <begin position="10"/>
        <end position="112"/>
    </location>
</feature>
<evidence type="ECO:0000256" key="1">
    <source>
        <dbReference type="ARBA" id="ARBA00022714"/>
    </source>
</evidence>
<dbReference type="GO" id="GO:0016491">
    <property type="term" value="F:oxidoreductase activity"/>
    <property type="evidence" value="ECO:0007669"/>
    <property type="project" value="UniProtKB-KW"/>
</dbReference>
<dbReference type="AlphaFoldDB" id="A0A3B0XFA4"/>
<keyword evidence="5" id="KW-0411">Iron-sulfur</keyword>
<keyword evidence="4" id="KW-0408">Iron</keyword>
<evidence type="ECO:0000256" key="2">
    <source>
        <dbReference type="ARBA" id="ARBA00022723"/>
    </source>
</evidence>
<evidence type="ECO:0000313" key="7">
    <source>
        <dbReference type="EMBL" id="VAW61787.1"/>
    </source>
</evidence>
<gene>
    <name evidence="7" type="ORF">MNBD_GAMMA10-3185</name>
</gene>
<keyword evidence="2" id="KW-0479">Metal-binding</keyword>